<sequence>MMIQEYSGLNVSCLADCYPICSWKWEKLNSASSREDIISAESTLHIQNITRHRAGKYSCRVKNKITGIELENFTSFEIVYGPNVIIFNLSDKTIQLNENDSVTISCSADCFPPCQMSWTKMNAEIVIPSAELKLVNVKINGNYTCHSTNPRKDNSTISDTICVTVKSGPNHHTTTALRRKGNTQAIDNYTTTVLNQKGDIDDFPSKRHLLYIVLGMGAILAFGFIACLLHKVRICSDVQRVPNCNTLLDSNKDGGDEDSGDENLQEAKLAEHYWTIVSGAQGELSTAIETGFEAHKQQQQITRNKSEQSIRPSEFQVNEELDGYLNPASSRDLDLEYIHPIHSDIVNIPLRNISEHSLSSEGFQVNEELSRCINPNHSHSVEIGYIHPLQSEQMNIDPVPTCRETEV</sequence>
<dbReference type="PROSITE" id="PS50835">
    <property type="entry name" value="IG_LIKE"/>
    <property type="match status" value="2"/>
</dbReference>
<name>A0AAE0SUY1_9BIVA</name>
<dbReference type="InterPro" id="IPR003598">
    <property type="entry name" value="Ig_sub2"/>
</dbReference>
<dbReference type="PANTHER" id="PTHR44337">
    <property type="entry name" value="CARCINOEMBRYONIC ANTIGEN-RELATED CELL ADHESION MOLECULE 8"/>
    <property type="match status" value="1"/>
</dbReference>
<dbReference type="Gene3D" id="2.60.40.10">
    <property type="entry name" value="Immunoglobulins"/>
    <property type="match status" value="2"/>
</dbReference>
<reference evidence="7" key="2">
    <citation type="journal article" date="2021" name="Genome Biol. Evol.">
        <title>Developing a high-quality reference genome for a parasitic bivalve with doubly uniparental inheritance (Bivalvia: Unionida).</title>
        <authorList>
            <person name="Smith C.H."/>
        </authorList>
    </citation>
    <scope>NUCLEOTIDE SEQUENCE</scope>
    <source>
        <strain evidence="7">CHS0354</strain>
        <tissue evidence="7">Mantle</tissue>
    </source>
</reference>
<keyword evidence="4" id="KW-0393">Immunoglobulin domain</keyword>
<dbReference type="SUPFAM" id="SSF48726">
    <property type="entry name" value="Immunoglobulin"/>
    <property type="match status" value="2"/>
</dbReference>
<dbReference type="InterPro" id="IPR003599">
    <property type="entry name" value="Ig_sub"/>
</dbReference>
<dbReference type="Proteomes" id="UP001195483">
    <property type="component" value="Unassembled WGS sequence"/>
</dbReference>
<feature type="transmembrane region" description="Helical" evidence="5">
    <location>
        <begin position="209"/>
        <end position="230"/>
    </location>
</feature>
<dbReference type="EMBL" id="JAEAOA010001447">
    <property type="protein sequence ID" value="KAK3598640.1"/>
    <property type="molecule type" value="Genomic_DNA"/>
</dbReference>
<dbReference type="Pfam" id="PF13895">
    <property type="entry name" value="Ig_2"/>
    <property type="match status" value="1"/>
</dbReference>
<dbReference type="SMART" id="SM00408">
    <property type="entry name" value="IGc2"/>
    <property type="match status" value="2"/>
</dbReference>
<keyword evidence="2" id="KW-1015">Disulfide bond</keyword>
<feature type="domain" description="Ig-like" evidence="6">
    <location>
        <begin position="82"/>
        <end position="158"/>
    </location>
</feature>
<evidence type="ECO:0000313" key="7">
    <source>
        <dbReference type="EMBL" id="KAK3598640.1"/>
    </source>
</evidence>
<gene>
    <name evidence="7" type="ORF">CHS0354_024362</name>
</gene>
<dbReference type="InterPro" id="IPR013783">
    <property type="entry name" value="Ig-like_fold"/>
</dbReference>
<dbReference type="AlphaFoldDB" id="A0AAE0SUY1"/>
<keyword evidence="5" id="KW-0472">Membrane</keyword>
<dbReference type="SMART" id="SM00409">
    <property type="entry name" value="IG"/>
    <property type="match status" value="2"/>
</dbReference>
<evidence type="ECO:0000256" key="4">
    <source>
        <dbReference type="ARBA" id="ARBA00023319"/>
    </source>
</evidence>
<dbReference type="InterPro" id="IPR036179">
    <property type="entry name" value="Ig-like_dom_sf"/>
</dbReference>
<comment type="caution">
    <text evidence="7">The sequence shown here is derived from an EMBL/GenBank/DDBJ whole genome shotgun (WGS) entry which is preliminary data.</text>
</comment>
<protein>
    <recommendedName>
        <fullName evidence="6">Ig-like domain-containing protein</fullName>
    </recommendedName>
</protein>
<feature type="domain" description="Ig-like" evidence="6">
    <location>
        <begin position="1"/>
        <end position="75"/>
    </location>
</feature>
<dbReference type="CDD" id="cd00096">
    <property type="entry name" value="Ig"/>
    <property type="match status" value="1"/>
</dbReference>
<reference evidence="7" key="3">
    <citation type="submission" date="2023-05" db="EMBL/GenBank/DDBJ databases">
        <authorList>
            <person name="Smith C.H."/>
        </authorList>
    </citation>
    <scope>NUCLEOTIDE SEQUENCE</scope>
    <source>
        <strain evidence="7">CHS0354</strain>
        <tissue evidence="7">Mantle</tissue>
    </source>
</reference>
<evidence type="ECO:0000259" key="6">
    <source>
        <dbReference type="PROSITE" id="PS50835"/>
    </source>
</evidence>
<dbReference type="InterPro" id="IPR007110">
    <property type="entry name" value="Ig-like_dom"/>
</dbReference>
<keyword evidence="8" id="KW-1185">Reference proteome</keyword>
<reference evidence="7" key="1">
    <citation type="journal article" date="2021" name="Genome Biol. Evol.">
        <title>A High-Quality Reference Genome for a Parasitic Bivalve with Doubly Uniparental Inheritance (Bivalvia: Unionida).</title>
        <authorList>
            <person name="Smith C.H."/>
        </authorList>
    </citation>
    <scope>NUCLEOTIDE SEQUENCE</scope>
    <source>
        <strain evidence="7">CHS0354</strain>
    </source>
</reference>
<keyword evidence="3" id="KW-0325">Glycoprotein</keyword>
<evidence type="ECO:0000256" key="3">
    <source>
        <dbReference type="ARBA" id="ARBA00023180"/>
    </source>
</evidence>
<keyword evidence="5" id="KW-1133">Transmembrane helix</keyword>
<proteinExistence type="predicted"/>
<evidence type="ECO:0000313" key="8">
    <source>
        <dbReference type="Proteomes" id="UP001195483"/>
    </source>
</evidence>
<keyword evidence="1" id="KW-0732">Signal</keyword>
<dbReference type="PANTHER" id="PTHR44337:SF20">
    <property type="entry name" value="CARCINOEMBRYONIC ANTIGEN-RELATED CELL ADHESION MOLECULE 5-RELATED"/>
    <property type="match status" value="1"/>
</dbReference>
<evidence type="ECO:0000256" key="2">
    <source>
        <dbReference type="ARBA" id="ARBA00023157"/>
    </source>
</evidence>
<keyword evidence="5" id="KW-0812">Transmembrane</keyword>
<evidence type="ECO:0000256" key="1">
    <source>
        <dbReference type="ARBA" id="ARBA00022729"/>
    </source>
</evidence>
<evidence type="ECO:0000256" key="5">
    <source>
        <dbReference type="SAM" id="Phobius"/>
    </source>
</evidence>
<accession>A0AAE0SUY1</accession>
<dbReference type="InterPro" id="IPR052598">
    <property type="entry name" value="IgSF_CEA-related"/>
</dbReference>
<organism evidence="7 8">
    <name type="scientific">Potamilus streckersoni</name>
    <dbReference type="NCBI Taxonomy" id="2493646"/>
    <lineage>
        <taxon>Eukaryota</taxon>
        <taxon>Metazoa</taxon>
        <taxon>Spiralia</taxon>
        <taxon>Lophotrochozoa</taxon>
        <taxon>Mollusca</taxon>
        <taxon>Bivalvia</taxon>
        <taxon>Autobranchia</taxon>
        <taxon>Heteroconchia</taxon>
        <taxon>Palaeoheterodonta</taxon>
        <taxon>Unionida</taxon>
        <taxon>Unionoidea</taxon>
        <taxon>Unionidae</taxon>
        <taxon>Ambleminae</taxon>
        <taxon>Lampsilini</taxon>
        <taxon>Potamilus</taxon>
    </lineage>
</organism>